<name>A0AAD6ZW54_9AGAR</name>
<gene>
    <name evidence="1" type="ORF">DFH08DRAFT_963678</name>
</gene>
<keyword evidence="2" id="KW-1185">Reference proteome</keyword>
<sequence>MSSLSSTTPTTPPRSRGLSLGKYLRAHGQGWRRRPTEFGTQLLLEGEGLNPKEDEEQAAECVAELVQTFYRWQLGTNADQFAELEPVVDLHIAGEPEVEPKVDSSSFLKQQRISDAPGPSIQASTTDVVEDDNVSHSLAHISSSGIKPMTSRKGKVERIEWNNVLDELEHEKASAEAIWDLKTRFLAKYEKLRKLSAAAACQYRSTSSFTLLVVQSLPKGMEEDMQDFLDDLST</sequence>
<accession>A0AAD6ZW54</accession>
<dbReference type="AlphaFoldDB" id="A0AAD6ZW54"/>
<organism evidence="1 2">
    <name type="scientific">Mycena albidolilacea</name>
    <dbReference type="NCBI Taxonomy" id="1033008"/>
    <lineage>
        <taxon>Eukaryota</taxon>
        <taxon>Fungi</taxon>
        <taxon>Dikarya</taxon>
        <taxon>Basidiomycota</taxon>
        <taxon>Agaricomycotina</taxon>
        <taxon>Agaricomycetes</taxon>
        <taxon>Agaricomycetidae</taxon>
        <taxon>Agaricales</taxon>
        <taxon>Marasmiineae</taxon>
        <taxon>Mycenaceae</taxon>
        <taxon>Mycena</taxon>
    </lineage>
</organism>
<protein>
    <submittedName>
        <fullName evidence="1">Uncharacterized protein</fullName>
    </submittedName>
</protein>
<dbReference type="Proteomes" id="UP001218218">
    <property type="component" value="Unassembled WGS sequence"/>
</dbReference>
<evidence type="ECO:0000313" key="2">
    <source>
        <dbReference type="Proteomes" id="UP001218218"/>
    </source>
</evidence>
<proteinExistence type="predicted"/>
<dbReference type="EMBL" id="JARIHO010000026">
    <property type="protein sequence ID" value="KAJ7340820.1"/>
    <property type="molecule type" value="Genomic_DNA"/>
</dbReference>
<comment type="caution">
    <text evidence="1">The sequence shown here is derived from an EMBL/GenBank/DDBJ whole genome shotgun (WGS) entry which is preliminary data.</text>
</comment>
<reference evidence="1" key="1">
    <citation type="submission" date="2023-03" db="EMBL/GenBank/DDBJ databases">
        <title>Massive genome expansion in bonnet fungi (Mycena s.s.) driven by repeated elements and novel gene families across ecological guilds.</title>
        <authorList>
            <consortium name="Lawrence Berkeley National Laboratory"/>
            <person name="Harder C.B."/>
            <person name="Miyauchi S."/>
            <person name="Viragh M."/>
            <person name="Kuo A."/>
            <person name="Thoen E."/>
            <person name="Andreopoulos B."/>
            <person name="Lu D."/>
            <person name="Skrede I."/>
            <person name="Drula E."/>
            <person name="Henrissat B."/>
            <person name="Morin E."/>
            <person name="Kohler A."/>
            <person name="Barry K."/>
            <person name="LaButti K."/>
            <person name="Morin E."/>
            <person name="Salamov A."/>
            <person name="Lipzen A."/>
            <person name="Mereny Z."/>
            <person name="Hegedus B."/>
            <person name="Baldrian P."/>
            <person name="Stursova M."/>
            <person name="Weitz H."/>
            <person name="Taylor A."/>
            <person name="Grigoriev I.V."/>
            <person name="Nagy L.G."/>
            <person name="Martin F."/>
            <person name="Kauserud H."/>
        </authorList>
    </citation>
    <scope>NUCLEOTIDE SEQUENCE</scope>
    <source>
        <strain evidence="1">CBHHK002</strain>
    </source>
</reference>
<evidence type="ECO:0000313" key="1">
    <source>
        <dbReference type="EMBL" id="KAJ7340820.1"/>
    </source>
</evidence>